<dbReference type="SUPFAM" id="SSF52540">
    <property type="entry name" value="P-loop containing nucleoside triphosphate hydrolases"/>
    <property type="match status" value="1"/>
</dbReference>
<evidence type="ECO:0000313" key="3">
    <source>
        <dbReference type="Proteomes" id="UP000319255"/>
    </source>
</evidence>
<dbReference type="Proteomes" id="UP000319255">
    <property type="component" value="Unassembled WGS sequence"/>
</dbReference>
<gene>
    <name evidence="2" type="ORF">FJM51_17255</name>
</gene>
<feature type="domain" description="CobQ/CobB/MinD/ParA nucleotide binding" evidence="1">
    <location>
        <begin position="5"/>
        <end position="146"/>
    </location>
</feature>
<dbReference type="OrthoDB" id="9804460at2"/>
<dbReference type="InterPro" id="IPR002586">
    <property type="entry name" value="CobQ/CobB/MinD/ParA_Nub-bd_dom"/>
</dbReference>
<reference evidence="2 3" key="1">
    <citation type="submission" date="2019-06" db="EMBL/GenBank/DDBJ databases">
        <title>A novel bacterium of genus Amaricoccus, isolated from marine sediment.</title>
        <authorList>
            <person name="Huang H."/>
            <person name="Mo K."/>
            <person name="Hu Y."/>
        </authorList>
    </citation>
    <scope>NUCLEOTIDE SEQUENCE [LARGE SCALE GENOMIC DNA]</scope>
    <source>
        <strain evidence="2 3">HB172011</strain>
    </source>
</reference>
<evidence type="ECO:0000313" key="2">
    <source>
        <dbReference type="EMBL" id="TPE48496.1"/>
    </source>
</evidence>
<dbReference type="Gene3D" id="3.40.50.300">
    <property type="entry name" value="P-loop containing nucleotide triphosphate hydrolases"/>
    <property type="match status" value="1"/>
</dbReference>
<evidence type="ECO:0000259" key="1">
    <source>
        <dbReference type="Pfam" id="PF01656"/>
    </source>
</evidence>
<accession>A0A501WRU9</accession>
<proteinExistence type="predicted"/>
<keyword evidence="3" id="KW-1185">Reference proteome</keyword>
<comment type="caution">
    <text evidence="2">The sequence shown here is derived from an EMBL/GenBank/DDBJ whole genome shotgun (WGS) entry which is preliminary data.</text>
</comment>
<dbReference type="InterPro" id="IPR027417">
    <property type="entry name" value="P-loop_NTPase"/>
</dbReference>
<dbReference type="InterPro" id="IPR050678">
    <property type="entry name" value="DNA_Partitioning_ATPase"/>
</dbReference>
<dbReference type="PIRSF" id="PIRSF009320">
    <property type="entry name" value="Nuc_binding_HP_1000"/>
    <property type="match status" value="1"/>
</dbReference>
<dbReference type="CDD" id="cd02042">
    <property type="entry name" value="ParAB_family"/>
    <property type="match status" value="1"/>
</dbReference>
<sequence length="207" mass="22017">MGKVVTFAQQKGGSGKTTALAHLATAWSMAGRSVALVDLDPQASLSRWAEIRADPELTLVETKDYRASSDIRAARKAHDYVLIDCPGAASTLLDSVIRDSDLIVAPCQPSAMDVWALGSVLDASRKARTELRILLNRVPPRHGSIEEVLGLLGDARALLLATQFGNRIAYGQAFLSGATANETQPRSTAAAEVAGLRAELTALLNRL</sequence>
<dbReference type="Pfam" id="PF01656">
    <property type="entry name" value="CbiA"/>
    <property type="match status" value="1"/>
</dbReference>
<dbReference type="AlphaFoldDB" id="A0A501WRU9"/>
<dbReference type="EMBL" id="VFRP01000021">
    <property type="protein sequence ID" value="TPE48496.1"/>
    <property type="molecule type" value="Genomic_DNA"/>
</dbReference>
<dbReference type="PANTHER" id="PTHR13696:SF96">
    <property type="entry name" value="COBQ_COBB_MIND_PARA NUCLEOTIDE BINDING DOMAIN-CONTAINING PROTEIN"/>
    <property type="match status" value="1"/>
</dbReference>
<protein>
    <submittedName>
        <fullName evidence="2">ParA family protein</fullName>
    </submittedName>
</protein>
<name>A0A501WRU9_9RHOB</name>
<organism evidence="2 3">
    <name type="scientific">Amaricoccus solimangrovi</name>
    <dbReference type="NCBI Taxonomy" id="2589815"/>
    <lineage>
        <taxon>Bacteria</taxon>
        <taxon>Pseudomonadati</taxon>
        <taxon>Pseudomonadota</taxon>
        <taxon>Alphaproteobacteria</taxon>
        <taxon>Rhodobacterales</taxon>
        <taxon>Paracoccaceae</taxon>
        <taxon>Amaricoccus</taxon>
    </lineage>
</organism>
<dbReference type="RefSeq" id="WP_140455383.1">
    <property type="nucleotide sequence ID" value="NZ_VFRP01000021.1"/>
</dbReference>
<dbReference type="PANTHER" id="PTHR13696">
    <property type="entry name" value="P-LOOP CONTAINING NUCLEOSIDE TRIPHOSPHATE HYDROLASE"/>
    <property type="match status" value="1"/>
</dbReference>